<protein>
    <submittedName>
        <fullName evidence="1">Uncharacterized protein</fullName>
    </submittedName>
</protein>
<dbReference type="Proteomes" id="UP001168552">
    <property type="component" value="Unassembled WGS sequence"/>
</dbReference>
<dbReference type="RefSeq" id="WP_320004093.1">
    <property type="nucleotide sequence ID" value="NZ_JAUHJS010000004.1"/>
</dbReference>
<evidence type="ECO:0000313" key="1">
    <source>
        <dbReference type="EMBL" id="MDN4165562.1"/>
    </source>
</evidence>
<reference evidence="1" key="1">
    <citation type="submission" date="2023-06" db="EMBL/GenBank/DDBJ databases">
        <title>Cytophagales bacterium Strain LB-30, isolated from soil.</title>
        <authorList>
            <person name="Liu B."/>
        </authorList>
    </citation>
    <scope>NUCLEOTIDE SEQUENCE</scope>
    <source>
        <strain evidence="1">LB-30</strain>
    </source>
</reference>
<proteinExistence type="predicted"/>
<sequence length="123" mass="14636">METALFTLLGTLTGGLVTYLLQRQQFAHQLKLSREQNKTEFVAERTAHYFLSHQGYTDRSFEALKKHLGGFDDDELRKILVRAGAMRTYREDNTEWWRLLSRHEEYIKKKTEELQKQIPLKTF</sequence>
<name>A0ABT8F523_9BACT</name>
<organism evidence="1 2">
    <name type="scientific">Shiella aurantiaca</name>
    <dbReference type="NCBI Taxonomy" id="3058365"/>
    <lineage>
        <taxon>Bacteria</taxon>
        <taxon>Pseudomonadati</taxon>
        <taxon>Bacteroidota</taxon>
        <taxon>Cytophagia</taxon>
        <taxon>Cytophagales</taxon>
        <taxon>Shiellaceae</taxon>
        <taxon>Shiella</taxon>
    </lineage>
</organism>
<accession>A0ABT8F523</accession>
<gene>
    <name evidence="1" type="ORF">QWY31_08620</name>
</gene>
<comment type="caution">
    <text evidence="1">The sequence shown here is derived from an EMBL/GenBank/DDBJ whole genome shotgun (WGS) entry which is preliminary data.</text>
</comment>
<evidence type="ECO:0000313" key="2">
    <source>
        <dbReference type="Proteomes" id="UP001168552"/>
    </source>
</evidence>
<dbReference type="EMBL" id="JAUHJS010000004">
    <property type="protein sequence ID" value="MDN4165562.1"/>
    <property type="molecule type" value="Genomic_DNA"/>
</dbReference>
<keyword evidence="2" id="KW-1185">Reference proteome</keyword>